<dbReference type="Pfam" id="PF13923">
    <property type="entry name" value="zf-C3HC4_2"/>
    <property type="match status" value="1"/>
</dbReference>
<evidence type="ECO:0000313" key="8">
    <source>
        <dbReference type="Proteomes" id="UP000593564"/>
    </source>
</evidence>
<gene>
    <name evidence="7" type="ORF">HYC85_017878</name>
</gene>
<dbReference type="Gene3D" id="3.30.40.10">
    <property type="entry name" value="Zinc/RING finger domain, C3HC4 (zinc finger)"/>
    <property type="match status" value="1"/>
</dbReference>
<dbReference type="InterPro" id="IPR044592">
    <property type="entry name" value="RING1A/B"/>
</dbReference>
<evidence type="ECO:0000256" key="5">
    <source>
        <dbReference type="SAM" id="MobiDB-lite"/>
    </source>
</evidence>
<feature type="region of interest" description="Disordered" evidence="5">
    <location>
        <begin position="289"/>
        <end position="310"/>
    </location>
</feature>
<sequence>MPAQKRSHEEVPSEEDESLQRNQNQNENHHKRPQDVDESYGSPSSGGGDNNEFVVVKLSEIRKEVQCPICLGIIRKTRTVMECLHRFCRECIDKSMRLGNNECPACRAHCASRRSLRDDPNYDALIAVLYPDIDKYEEQEWALYEEEKACNKQIQASIAQTFQRQSEALGRKRTTARVTAAAFVKRSQGNYRNLRGKRNHRAAELQGSDDDDDINGNDEGKDLSSADEFCTDIKPKRCKRWGGARFSQPSSAAASADGGCDENDLEINRESVGACAGLVSSSERLAWGKGGMRSHTRHGGSSGGNGKNARNSRLSKLIDFLQNSEENDDRVLDVHLMVVDLSEQRICNLQQPYLCCRPTLSVRHLCKILLHPEELEMWIVKKLHSKLNSSSSTSVAIAESSFIDLSKDELQYWKSTKLWQDFKLSEFEKINGCEADVNEI</sequence>
<evidence type="ECO:0000313" key="7">
    <source>
        <dbReference type="EMBL" id="KAF5943801.1"/>
    </source>
</evidence>
<dbReference type="GO" id="GO:0008270">
    <property type="term" value="F:zinc ion binding"/>
    <property type="evidence" value="ECO:0007669"/>
    <property type="project" value="UniProtKB-KW"/>
</dbReference>
<organism evidence="7 8">
    <name type="scientific">Camellia sinensis</name>
    <name type="common">Tea plant</name>
    <name type="synonym">Thea sinensis</name>
    <dbReference type="NCBI Taxonomy" id="4442"/>
    <lineage>
        <taxon>Eukaryota</taxon>
        <taxon>Viridiplantae</taxon>
        <taxon>Streptophyta</taxon>
        <taxon>Embryophyta</taxon>
        <taxon>Tracheophyta</taxon>
        <taxon>Spermatophyta</taxon>
        <taxon>Magnoliopsida</taxon>
        <taxon>eudicotyledons</taxon>
        <taxon>Gunneridae</taxon>
        <taxon>Pentapetalae</taxon>
        <taxon>asterids</taxon>
        <taxon>Ericales</taxon>
        <taxon>Theaceae</taxon>
        <taxon>Camellia</taxon>
    </lineage>
</organism>
<evidence type="ECO:0000256" key="4">
    <source>
        <dbReference type="PROSITE-ProRule" id="PRU00175"/>
    </source>
</evidence>
<dbReference type="PANTHER" id="PTHR46537:SF3">
    <property type="entry name" value="E3 UBIQUITIN-PROTEIN LIGASE RING1A"/>
    <property type="match status" value="1"/>
</dbReference>
<keyword evidence="1" id="KW-0479">Metal-binding</keyword>
<proteinExistence type="predicted"/>
<reference evidence="7 8" key="2">
    <citation type="submission" date="2020-07" db="EMBL/GenBank/DDBJ databases">
        <title>Genome assembly of wild tea tree DASZ reveals pedigree and selection history of tea varieties.</title>
        <authorList>
            <person name="Zhang W."/>
        </authorList>
    </citation>
    <scope>NUCLEOTIDE SEQUENCE [LARGE SCALE GENOMIC DNA]</scope>
    <source>
        <strain evidence="8">cv. G240</strain>
        <tissue evidence="7">Leaf</tissue>
    </source>
</reference>
<protein>
    <recommendedName>
        <fullName evidence="6">RING-type domain-containing protein</fullName>
    </recommendedName>
</protein>
<feature type="region of interest" description="Disordered" evidence="5">
    <location>
        <begin position="1"/>
        <end position="51"/>
    </location>
</feature>
<dbReference type="PROSITE" id="PS50089">
    <property type="entry name" value="ZF_RING_2"/>
    <property type="match status" value="1"/>
</dbReference>
<reference evidence="8" key="1">
    <citation type="journal article" date="2020" name="Nat. Commun.">
        <title>Genome assembly of wild tea tree DASZ reveals pedigree and selection history of tea varieties.</title>
        <authorList>
            <person name="Zhang W."/>
            <person name="Zhang Y."/>
            <person name="Qiu H."/>
            <person name="Guo Y."/>
            <person name="Wan H."/>
            <person name="Zhang X."/>
            <person name="Scossa F."/>
            <person name="Alseekh S."/>
            <person name="Zhang Q."/>
            <person name="Wang P."/>
            <person name="Xu L."/>
            <person name="Schmidt M.H."/>
            <person name="Jia X."/>
            <person name="Li D."/>
            <person name="Zhu A."/>
            <person name="Guo F."/>
            <person name="Chen W."/>
            <person name="Ni D."/>
            <person name="Usadel B."/>
            <person name="Fernie A.R."/>
            <person name="Wen W."/>
        </authorList>
    </citation>
    <scope>NUCLEOTIDE SEQUENCE [LARGE SCALE GENOMIC DNA]</scope>
    <source>
        <strain evidence="8">cv. G240</strain>
    </source>
</reference>
<dbReference type="AlphaFoldDB" id="A0A7J7GV20"/>
<dbReference type="EMBL" id="JACBKZ010000008">
    <property type="protein sequence ID" value="KAF5943801.1"/>
    <property type="molecule type" value="Genomic_DNA"/>
</dbReference>
<dbReference type="InterPro" id="IPR001841">
    <property type="entry name" value="Znf_RING"/>
</dbReference>
<dbReference type="Proteomes" id="UP000593564">
    <property type="component" value="Unassembled WGS sequence"/>
</dbReference>
<dbReference type="CDD" id="cd16531">
    <property type="entry name" value="RING-HC_RING1-like"/>
    <property type="match status" value="1"/>
</dbReference>
<feature type="domain" description="RING-type" evidence="6">
    <location>
        <begin position="67"/>
        <end position="107"/>
    </location>
</feature>
<keyword evidence="3" id="KW-0862">Zinc</keyword>
<evidence type="ECO:0000259" key="6">
    <source>
        <dbReference type="PROSITE" id="PS50089"/>
    </source>
</evidence>
<feature type="region of interest" description="Disordered" evidence="5">
    <location>
        <begin position="241"/>
        <end position="260"/>
    </location>
</feature>
<dbReference type="SMART" id="SM00184">
    <property type="entry name" value="RING"/>
    <property type="match status" value="1"/>
</dbReference>
<evidence type="ECO:0000256" key="2">
    <source>
        <dbReference type="ARBA" id="ARBA00022771"/>
    </source>
</evidence>
<evidence type="ECO:0000256" key="1">
    <source>
        <dbReference type="ARBA" id="ARBA00022723"/>
    </source>
</evidence>
<feature type="compositionally biased region" description="Acidic residues" evidence="5">
    <location>
        <begin position="207"/>
        <end position="216"/>
    </location>
</feature>
<dbReference type="PROSITE" id="PS00518">
    <property type="entry name" value="ZF_RING_1"/>
    <property type="match status" value="1"/>
</dbReference>
<keyword evidence="2 4" id="KW-0863">Zinc-finger</keyword>
<feature type="compositionally biased region" description="Basic and acidic residues" evidence="5">
    <location>
        <begin position="1"/>
        <end position="11"/>
    </location>
</feature>
<dbReference type="PANTHER" id="PTHR46537">
    <property type="entry name" value="OS11G0578200 PROTEIN"/>
    <property type="match status" value="1"/>
</dbReference>
<accession>A0A7J7GV20</accession>
<evidence type="ECO:0000256" key="3">
    <source>
        <dbReference type="ARBA" id="ARBA00022833"/>
    </source>
</evidence>
<keyword evidence="8" id="KW-1185">Reference proteome</keyword>
<comment type="caution">
    <text evidence="7">The sequence shown here is derived from an EMBL/GenBank/DDBJ whole genome shotgun (WGS) entry which is preliminary data.</text>
</comment>
<feature type="region of interest" description="Disordered" evidence="5">
    <location>
        <begin position="194"/>
        <end position="226"/>
    </location>
</feature>
<dbReference type="SUPFAM" id="SSF57850">
    <property type="entry name" value="RING/U-box"/>
    <property type="match status" value="1"/>
</dbReference>
<name>A0A7J7GV20_CAMSI</name>
<dbReference type="InterPro" id="IPR017907">
    <property type="entry name" value="Znf_RING_CS"/>
</dbReference>
<dbReference type="InterPro" id="IPR013083">
    <property type="entry name" value="Znf_RING/FYVE/PHD"/>
</dbReference>